<organism evidence="3 4">
    <name type="scientific">Rhipicephalus microplus</name>
    <name type="common">Cattle tick</name>
    <name type="synonym">Boophilus microplus</name>
    <dbReference type="NCBI Taxonomy" id="6941"/>
    <lineage>
        <taxon>Eukaryota</taxon>
        <taxon>Metazoa</taxon>
        <taxon>Ecdysozoa</taxon>
        <taxon>Arthropoda</taxon>
        <taxon>Chelicerata</taxon>
        <taxon>Arachnida</taxon>
        <taxon>Acari</taxon>
        <taxon>Parasitiformes</taxon>
        <taxon>Ixodida</taxon>
        <taxon>Ixodoidea</taxon>
        <taxon>Ixodidae</taxon>
        <taxon>Rhipicephalinae</taxon>
        <taxon>Rhipicephalus</taxon>
        <taxon>Boophilus</taxon>
    </lineage>
</organism>
<sequence>MDGLPRCHFGAPMNNRDCPPSCSPFTKQWGGARRRRRLHRRGPPGRSDVRDAGDCSRVTRNLTSLAVRFSRISRSGSPFSRGVRSEAIPTSPASVYLWCGRYGHITAACRGPESCLRYGGRHGKNANCTGKVRYLHCGRPHSADFADCQFRQSERHLATIEAPAPFYLPHQGAEATFRATRSGMGGPELKQTTGNSYAAMVIAYDALVHCYNREKAVTYTVYDTDGFARAVVRRRPDGSEVVCGFGKIGTNILGGAMMGPLYAEDRRAADVLLRALVDGNPLTRVSLTMMVVDCNPDGVGLAEDLGLESHMRVPRCYRKAIVPARFEQIFAQHDLNFSAF</sequence>
<feature type="compositionally biased region" description="Basic residues" evidence="1">
    <location>
        <begin position="32"/>
        <end position="43"/>
    </location>
</feature>
<dbReference type="AlphaFoldDB" id="A0A9J6D404"/>
<gene>
    <name evidence="3" type="ORF">HPB51_005858</name>
</gene>
<protein>
    <recommendedName>
        <fullName evidence="2">YitH/HolE acetyltransferase (GNAT) domain-containing protein</fullName>
    </recommendedName>
</protein>
<evidence type="ECO:0000256" key="1">
    <source>
        <dbReference type="SAM" id="MobiDB-lite"/>
    </source>
</evidence>
<dbReference type="PANTHER" id="PTHR47237:SF1">
    <property type="entry name" value="SLL0310 PROTEIN"/>
    <property type="match status" value="1"/>
</dbReference>
<feature type="region of interest" description="Disordered" evidence="1">
    <location>
        <begin position="29"/>
        <end position="53"/>
    </location>
</feature>
<name>A0A9J6D404_RHIMP</name>
<dbReference type="InterPro" id="IPR041496">
    <property type="entry name" value="YitH/HolE_GNAT"/>
</dbReference>
<dbReference type="InterPro" id="IPR052729">
    <property type="entry name" value="Acyl/Acetyltrans_Enzymes"/>
</dbReference>
<dbReference type="Gene3D" id="3.40.630.90">
    <property type="match status" value="1"/>
</dbReference>
<reference evidence="3" key="1">
    <citation type="journal article" date="2020" name="Cell">
        <title>Large-Scale Comparative Analyses of Tick Genomes Elucidate Their Genetic Diversity and Vector Capacities.</title>
        <authorList>
            <consortium name="Tick Genome and Microbiome Consortium (TIGMIC)"/>
            <person name="Jia N."/>
            <person name="Wang J."/>
            <person name="Shi W."/>
            <person name="Du L."/>
            <person name="Sun Y."/>
            <person name="Zhan W."/>
            <person name="Jiang J.F."/>
            <person name="Wang Q."/>
            <person name="Zhang B."/>
            <person name="Ji P."/>
            <person name="Bell-Sakyi L."/>
            <person name="Cui X.M."/>
            <person name="Yuan T.T."/>
            <person name="Jiang B.G."/>
            <person name="Yang W.F."/>
            <person name="Lam T.T."/>
            <person name="Chang Q.C."/>
            <person name="Ding S.J."/>
            <person name="Wang X.J."/>
            <person name="Zhu J.G."/>
            <person name="Ruan X.D."/>
            <person name="Zhao L."/>
            <person name="Wei J.T."/>
            <person name="Ye R.Z."/>
            <person name="Que T.C."/>
            <person name="Du C.H."/>
            <person name="Zhou Y.H."/>
            <person name="Cheng J.X."/>
            <person name="Dai P.F."/>
            <person name="Guo W.B."/>
            <person name="Han X.H."/>
            <person name="Huang E.J."/>
            <person name="Li L.F."/>
            <person name="Wei W."/>
            <person name="Gao Y.C."/>
            <person name="Liu J.Z."/>
            <person name="Shao H.Z."/>
            <person name="Wang X."/>
            <person name="Wang C.C."/>
            <person name="Yang T.C."/>
            <person name="Huo Q.B."/>
            <person name="Li W."/>
            <person name="Chen H.Y."/>
            <person name="Chen S.E."/>
            <person name="Zhou L.G."/>
            <person name="Ni X.B."/>
            <person name="Tian J.H."/>
            <person name="Sheng Y."/>
            <person name="Liu T."/>
            <person name="Pan Y.S."/>
            <person name="Xia L.Y."/>
            <person name="Li J."/>
            <person name="Zhao F."/>
            <person name="Cao W.C."/>
        </authorList>
    </citation>
    <scope>NUCLEOTIDE SEQUENCE</scope>
    <source>
        <strain evidence="3">Rmic-2018</strain>
    </source>
</reference>
<proteinExistence type="predicted"/>
<feature type="domain" description="YitH/HolE acetyltransferase (GNAT)" evidence="2">
    <location>
        <begin position="240"/>
        <end position="331"/>
    </location>
</feature>
<reference evidence="3" key="2">
    <citation type="submission" date="2021-09" db="EMBL/GenBank/DDBJ databases">
        <authorList>
            <person name="Jia N."/>
            <person name="Wang J."/>
            <person name="Shi W."/>
            <person name="Du L."/>
            <person name="Sun Y."/>
            <person name="Zhan W."/>
            <person name="Jiang J."/>
            <person name="Wang Q."/>
            <person name="Zhang B."/>
            <person name="Ji P."/>
            <person name="Sakyi L.B."/>
            <person name="Cui X."/>
            <person name="Yuan T."/>
            <person name="Jiang B."/>
            <person name="Yang W."/>
            <person name="Lam T.T.-Y."/>
            <person name="Chang Q."/>
            <person name="Ding S."/>
            <person name="Wang X."/>
            <person name="Zhu J."/>
            <person name="Ruan X."/>
            <person name="Zhao L."/>
            <person name="Wei J."/>
            <person name="Que T."/>
            <person name="Du C."/>
            <person name="Cheng J."/>
            <person name="Dai P."/>
            <person name="Han X."/>
            <person name="Huang E."/>
            <person name="Gao Y."/>
            <person name="Liu J."/>
            <person name="Shao H."/>
            <person name="Ye R."/>
            <person name="Li L."/>
            <person name="Wei W."/>
            <person name="Wang X."/>
            <person name="Wang C."/>
            <person name="Huo Q."/>
            <person name="Li W."/>
            <person name="Guo W."/>
            <person name="Chen H."/>
            <person name="Chen S."/>
            <person name="Zhou L."/>
            <person name="Zhou L."/>
            <person name="Ni X."/>
            <person name="Tian J."/>
            <person name="Zhou Y."/>
            <person name="Sheng Y."/>
            <person name="Liu T."/>
            <person name="Pan Y."/>
            <person name="Xia L."/>
            <person name="Li J."/>
            <person name="Zhao F."/>
            <person name="Cao W."/>
        </authorList>
    </citation>
    <scope>NUCLEOTIDE SEQUENCE</scope>
    <source>
        <strain evidence="3">Rmic-2018</strain>
        <tissue evidence="3">Larvae</tissue>
    </source>
</reference>
<dbReference type="PANTHER" id="PTHR47237">
    <property type="entry name" value="SLL0310 PROTEIN"/>
    <property type="match status" value="1"/>
</dbReference>
<evidence type="ECO:0000313" key="4">
    <source>
        <dbReference type="Proteomes" id="UP000821866"/>
    </source>
</evidence>
<accession>A0A9J6D404</accession>
<dbReference type="Proteomes" id="UP000821866">
    <property type="component" value="Chromosome 9"/>
</dbReference>
<evidence type="ECO:0000313" key="3">
    <source>
        <dbReference type="EMBL" id="KAH8008811.1"/>
    </source>
</evidence>
<evidence type="ECO:0000259" key="2">
    <source>
        <dbReference type="Pfam" id="PF18014"/>
    </source>
</evidence>
<dbReference type="VEuPathDB" id="VectorBase:LOC119178423"/>
<keyword evidence="4" id="KW-1185">Reference proteome</keyword>
<dbReference type="Pfam" id="PF18014">
    <property type="entry name" value="Acetyltransf_18"/>
    <property type="match status" value="1"/>
</dbReference>
<comment type="caution">
    <text evidence="3">The sequence shown here is derived from an EMBL/GenBank/DDBJ whole genome shotgun (WGS) entry which is preliminary data.</text>
</comment>
<dbReference type="EMBL" id="JABSTU010000011">
    <property type="protein sequence ID" value="KAH8008811.1"/>
    <property type="molecule type" value="Genomic_DNA"/>
</dbReference>